<feature type="region of interest" description="Disordered" evidence="1">
    <location>
        <begin position="1"/>
        <end position="59"/>
    </location>
</feature>
<dbReference type="AlphaFoldDB" id="A0A0G1L2U5"/>
<sequence>RSGGDAADEGAPAPTEDSANRRAGNTGADDALPRRQGSNSRQPTAVAIRDRHPAHRALNAPIVSVPARLFGEETESYSAQGINLTIHDR</sequence>
<proteinExistence type="predicted"/>
<gene>
    <name evidence="2" type="ORF">UW90_C0008G0034</name>
</gene>
<dbReference type="EMBL" id="LCKD01000008">
    <property type="protein sequence ID" value="KKT90045.1"/>
    <property type="molecule type" value="Genomic_DNA"/>
</dbReference>
<name>A0A0G1L2U5_9BACT</name>
<comment type="caution">
    <text evidence="2">The sequence shown here is derived from an EMBL/GenBank/DDBJ whole genome shotgun (WGS) entry which is preliminary data.</text>
</comment>
<reference evidence="2 3" key="1">
    <citation type="journal article" date="2015" name="Nature">
        <title>rRNA introns, odd ribosomes, and small enigmatic genomes across a large radiation of phyla.</title>
        <authorList>
            <person name="Brown C.T."/>
            <person name="Hug L.A."/>
            <person name="Thomas B.C."/>
            <person name="Sharon I."/>
            <person name="Castelle C.J."/>
            <person name="Singh A."/>
            <person name="Wilkins M.J."/>
            <person name="Williams K.H."/>
            <person name="Banfield J.F."/>
        </authorList>
    </citation>
    <scope>NUCLEOTIDE SEQUENCE [LARGE SCALE GENOMIC DNA]</scope>
</reference>
<evidence type="ECO:0000313" key="2">
    <source>
        <dbReference type="EMBL" id="KKT90045.1"/>
    </source>
</evidence>
<protein>
    <submittedName>
        <fullName evidence="2">Uncharacterized protein</fullName>
    </submittedName>
</protein>
<feature type="non-terminal residue" evidence="2">
    <location>
        <position position="1"/>
    </location>
</feature>
<organism evidence="2 3">
    <name type="scientific">Candidatus Yanofskybacteria bacterium GW2011_GWB1_45_11</name>
    <dbReference type="NCBI Taxonomy" id="1619026"/>
    <lineage>
        <taxon>Bacteria</taxon>
        <taxon>Candidatus Yanofskyibacteriota</taxon>
    </lineage>
</organism>
<evidence type="ECO:0000313" key="3">
    <source>
        <dbReference type="Proteomes" id="UP000034368"/>
    </source>
</evidence>
<evidence type="ECO:0000256" key="1">
    <source>
        <dbReference type="SAM" id="MobiDB-lite"/>
    </source>
</evidence>
<accession>A0A0G1L2U5</accession>
<dbReference type="Proteomes" id="UP000034368">
    <property type="component" value="Unassembled WGS sequence"/>
</dbReference>